<protein>
    <submittedName>
        <fullName evidence="2">Uncharacterized protein</fullName>
    </submittedName>
</protein>
<feature type="region of interest" description="Disordered" evidence="1">
    <location>
        <begin position="1"/>
        <end position="95"/>
    </location>
</feature>
<dbReference type="EMBL" id="JASSZA010000001">
    <property type="protein sequence ID" value="KAK2120878.1"/>
    <property type="molecule type" value="Genomic_DNA"/>
</dbReference>
<evidence type="ECO:0000313" key="3">
    <source>
        <dbReference type="Proteomes" id="UP001266305"/>
    </source>
</evidence>
<keyword evidence="3" id="KW-1185">Reference proteome</keyword>
<name>A0ABQ9WJJ6_SAGOE</name>
<evidence type="ECO:0000313" key="2">
    <source>
        <dbReference type="EMBL" id="KAK2120878.1"/>
    </source>
</evidence>
<gene>
    <name evidence="2" type="ORF">P7K49_002264</name>
</gene>
<dbReference type="Proteomes" id="UP001266305">
    <property type="component" value="Unassembled WGS sequence"/>
</dbReference>
<sequence>SILDPTDASHALHKPSLQAGRLALTNPAQPGTPRLKPPAAHLPRGFRTPPHRREGPHPQPGATCTTHCGPPPRHWPRLPGTGSAATPTWSPGGTVALPVPEGRRENLQLGKTPKPAPPLHLRGPHTCNFSPPATSLLMQDALNLHPPYTPARPPKPARPLHLQPSNICKALCTCETPYT</sequence>
<organism evidence="2 3">
    <name type="scientific">Saguinus oedipus</name>
    <name type="common">Cotton-top tamarin</name>
    <name type="synonym">Oedipomidas oedipus</name>
    <dbReference type="NCBI Taxonomy" id="9490"/>
    <lineage>
        <taxon>Eukaryota</taxon>
        <taxon>Metazoa</taxon>
        <taxon>Chordata</taxon>
        <taxon>Craniata</taxon>
        <taxon>Vertebrata</taxon>
        <taxon>Euteleostomi</taxon>
        <taxon>Mammalia</taxon>
        <taxon>Eutheria</taxon>
        <taxon>Euarchontoglires</taxon>
        <taxon>Primates</taxon>
        <taxon>Haplorrhini</taxon>
        <taxon>Platyrrhini</taxon>
        <taxon>Cebidae</taxon>
        <taxon>Callitrichinae</taxon>
        <taxon>Saguinus</taxon>
    </lineage>
</organism>
<reference evidence="2 3" key="1">
    <citation type="submission" date="2023-05" db="EMBL/GenBank/DDBJ databases">
        <title>B98-5 Cell Line De Novo Hybrid Assembly: An Optical Mapping Approach.</title>
        <authorList>
            <person name="Kananen K."/>
            <person name="Auerbach J.A."/>
            <person name="Kautto E."/>
            <person name="Blachly J.S."/>
        </authorList>
    </citation>
    <scope>NUCLEOTIDE SEQUENCE [LARGE SCALE GENOMIC DNA]</scope>
    <source>
        <strain evidence="2">B95-8</strain>
        <tissue evidence="2">Cell line</tissue>
    </source>
</reference>
<comment type="caution">
    <text evidence="2">The sequence shown here is derived from an EMBL/GenBank/DDBJ whole genome shotgun (WGS) entry which is preliminary data.</text>
</comment>
<evidence type="ECO:0000256" key="1">
    <source>
        <dbReference type="SAM" id="MobiDB-lite"/>
    </source>
</evidence>
<feature type="non-terminal residue" evidence="2">
    <location>
        <position position="179"/>
    </location>
</feature>
<accession>A0ABQ9WJJ6</accession>
<proteinExistence type="predicted"/>
<feature type="non-terminal residue" evidence="2">
    <location>
        <position position="1"/>
    </location>
</feature>